<sequence>MSNNLAGKKVIITGASSGIGKQVTLQLLQAGAEVALVSRNPANVAIELVGAVAETKAKAKTYAIDLANVEQVASQIGHVIANLGGVDILINNAGMAYVGEIIDMPLATWQSLMDLNLTSVFQCIQAVLPTMRSQGNGTIVNVASIAGKQAFPTWGAYSASKFALLGLTQALAAEERSHGIKVMSICPGSVDTPLWDTLGAEVAANFDRKMMLQPETVAEAILSLLTLPPSAVITDLVLMPNAGVL</sequence>
<dbReference type="PRINTS" id="PR00081">
    <property type="entry name" value="GDHRDH"/>
</dbReference>
<dbReference type="PRINTS" id="PR00080">
    <property type="entry name" value="SDRFAMILY"/>
</dbReference>
<dbReference type="FunFam" id="3.40.50.720:FF:000084">
    <property type="entry name" value="Short-chain dehydrogenase reductase"/>
    <property type="match status" value="1"/>
</dbReference>
<dbReference type="PANTHER" id="PTHR44196">
    <property type="entry name" value="DEHYDROGENASE/REDUCTASE SDR FAMILY MEMBER 7B"/>
    <property type="match status" value="1"/>
</dbReference>
<dbReference type="GO" id="GO:0016020">
    <property type="term" value="C:membrane"/>
    <property type="evidence" value="ECO:0007669"/>
    <property type="project" value="TreeGrafter"/>
</dbReference>
<dbReference type="InterPro" id="IPR020904">
    <property type="entry name" value="Sc_DH/Rdtase_CS"/>
</dbReference>
<dbReference type="GO" id="GO:0016491">
    <property type="term" value="F:oxidoreductase activity"/>
    <property type="evidence" value="ECO:0007669"/>
    <property type="project" value="UniProtKB-KW"/>
</dbReference>
<evidence type="ECO:0000313" key="5">
    <source>
        <dbReference type="EMBL" id="MEE3718301.1"/>
    </source>
</evidence>
<proteinExistence type="inferred from homology"/>
<dbReference type="NCBIfam" id="NF005672">
    <property type="entry name" value="PRK07454.1"/>
    <property type="match status" value="1"/>
</dbReference>
<dbReference type="PANTHER" id="PTHR44196:SF1">
    <property type="entry name" value="DEHYDROGENASE_REDUCTASE SDR FAMILY MEMBER 7B"/>
    <property type="match status" value="1"/>
</dbReference>
<keyword evidence="6" id="KW-1185">Reference proteome</keyword>
<dbReference type="EMBL" id="JAZBJZ010000071">
    <property type="protein sequence ID" value="MEE3718301.1"/>
    <property type="molecule type" value="Genomic_DNA"/>
</dbReference>
<dbReference type="InterPro" id="IPR036291">
    <property type="entry name" value="NAD(P)-bd_dom_sf"/>
</dbReference>
<comment type="similarity">
    <text evidence="1 3">Belongs to the short-chain dehydrogenases/reductases (SDR) family.</text>
</comment>
<evidence type="ECO:0000313" key="6">
    <source>
        <dbReference type="Proteomes" id="UP001333818"/>
    </source>
</evidence>
<dbReference type="RefSeq" id="WP_330484734.1">
    <property type="nucleotide sequence ID" value="NZ_JAZBJZ010000071.1"/>
</dbReference>
<dbReference type="SMART" id="SM00822">
    <property type="entry name" value="PKS_KR"/>
    <property type="match status" value="1"/>
</dbReference>
<protein>
    <submittedName>
        <fullName evidence="5">SDR family oxidoreductase</fullName>
    </submittedName>
</protein>
<dbReference type="InterPro" id="IPR002347">
    <property type="entry name" value="SDR_fam"/>
</dbReference>
<organism evidence="5 6">
    <name type="scientific">Tumidithrix elongata BACA0141</name>
    <dbReference type="NCBI Taxonomy" id="2716417"/>
    <lineage>
        <taxon>Bacteria</taxon>
        <taxon>Bacillati</taxon>
        <taxon>Cyanobacteriota</taxon>
        <taxon>Cyanophyceae</taxon>
        <taxon>Pseudanabaenales</taxon>
        <taxon>Pseudanabaenaceae</taxon>
        <taxon>Tumidithrix</taxon>
        <taxon>Tumidithrix elongata</taxon>
    </lineage>
</organism>
<keyword evidence="2" id="KW-0560">Oxidoreductase</keyword>
<dbReference type="Pfam" id="PF00106">
    <property type="entry name" value="adh_short"/>
    <property type="match status" value="1"/>
</dbReference>
<dbReference type="InterPro" id="IPR057326">
    <property type="entry name" value="KR_dom"/>
</dbReference>
<name>A0AAW9PZJ5_9CYAN</name>
<accession>A0AAW9PZJ5</accession>
<gene>
    <name evidence="5" type="ORF">V2H45_16295</name>
</gene>
<dbReference type="AlphaFoldDB" id="A0AAW9PZJ5"/>
<dbReference type="PROSITE" id="PS00061">
    <property type="entry name" value="ADH_SHORT"/>
    <property type="match status" value="1"/>
</dbReference>
<dbReference type="Gene3D" id="3.40.50.720">
    <property type="entry name" value="NAD(P)-binding Rossmann-like Domain"/>
    <property type="match status" value="1"/>
</dbReference>
<dbReference type="Proteomes" id="UP001333818">
    <property type="component" value="Unassembled WGS sequence"/>
</dbReference>
<evidence type="ECO:0000256" key="2">
    <source>
        <dbReference type="ARBA" id="ARBA00023002"/>
    </source>
</evidence>
<feature type="domain" description="Ketoreductase" evidence="4">
    <location>
        <begin position="8"/>
        <end position="198"/>
    </location>
</feature>
<dbReference type="SUPFAM" id="SSF51735">
    <property type="entry name" value="NAD(P)-binding Rossmann-fold domains"/>
    <property type="match status" value="1"/>
</dbReference>
<evidence type="ECO:0000256" key="1">
    <source>
        <dbReference type="ARBA" id="ARBA00006484"/>
    </source>
</evidence>
<reference evidence="5" key="1">
    <citation type="submission" date="2024-01" db="EMBL/GenBank/DDBJ databases">
        <title>Bank of Algae and Cyanobacteria of the Azores (BACA) strain genomes.</title>
        <authorList>
            <person name="Luz R."/>
            <person name="Cordeiro R."/>
            <person name="Fonseca A."/>
            <person name="Goncalves V."/>
        </authorList>
    </citation>
    <scope>NUCLEOTIDE SEQUENCE</scope>
    <source>
        <strain evidence="5">BACA0141</strain>
    </source>
</reference>
<dbReference type="CDD" id="cd05233">
    <property type="entry name" value="SDR_c"/>
    <property type="match status" value="1"/>
</dbReference>
<evidence type="ECO:0000256" key="3">
    <source>
        <dbReference type="RuleBase" id="RU000363"/>
    </source>
</evidence>
<evidence type="ECO:0000259" key="4">
    <source>
        <dbReference type="SMART" id="SM00822"/>
    </source>
</evidence>
<comment type="caution">
    <text evidence="5">The sequence shown here is derived from an EMBL/GenBank/DDBJ whole genome shotgun (WGS) entry which is preliminary data.</text>
</comment>